<dbReference type="PANTHER" id="PTHR31113:SF32">
    <property type="entry name" value="UPF0496 PLANT-LIKE PROTEIN"/>
    <property type="match status" value="1"/>
</dbReference>
<dbReference type="Pfam" id="PF05055">
    <property type="entry name" value="DUF677"/>
    <property type="match status" value="1"/>
</dbReference>
<gene>
    <name evidence="7" type="ORF">EUGRSUZ_H01229</name>
</gene>
<comment type="similarity">
    <text evidence="2">Belongs to the UPF0496 family.</text>
</comment>
<dbReference type="EMBL" id="KK198760">
    <property type="protein sequence ID" value="KCW58572.1"/>
    <property type="molecule type" value="Genomic_DNA"/>
</dbReference>
<keyword evidence="3 6" id="KW-0812">Transmembrane</keyword>
<accession>A0A059AX71</accession>
<dbReference type="Gramene" id="KCW58572">
    <property type="protein sequence ID" value="KCW58572"/>
    <property type="gene ID" value="EUGRSUZ_H01229"/>
</dbReference>
<evidence type="ECO:0000256" key="6">
    <source>
        <dbReference type="SAM" id="Phobius"/>
    </source>
</evidence>
<dbReference type="InParanoid" id="A0A059AX71"/>
<evidence type="ECO:0000256" key="4">
    <source>
        <dbReference type="ARBA" id="ARBA00022989"/>
    </source>
</evidence>
<keyword evidence="5 6" id="KW-0472">Membrane</keyword>
<reference evidence="7" key="1">
    <citation type="submission" date="2013-07" db="EMBL/GenBank/DDBJ databases">
        <title>The genome of Eucalyptus grandis.</title>
        <authorList>
            <person name="Schmutz J."/>
            <person name="Hayes R."/>
            <person name="Myburg A."/>
            <person name="Tuskan G."/>
            <person name="Grattapaglia D."/>
            <person name="Rokhsar D.S."/>
        </authorList>
    </citation>
    <scope>NUCLEOTIDE SEQUENCE</scope>
    <source>
        <tissue evidence="7">Leaf extractions</tissue>
    </source>
</reference>
<protein>
    <submittedName>
        <fullName evidence="7">Uncharacterized protein</fullName>
    </submittedName>
</protein>
<evidence type="ECO:0000256" key="5">
    <source>
        <dbReference type="ARBA" id="ARBA00023136"/>
    </source>
</evidence>
<keyword evidence="4 6" id="KW-1133">Transmembrane helix</keyword>
<organism evidence="7">
    <name type="scientific">Eucalyptus grandis</name>
    <name type="common">Flooded gum</name>
    <dbReference type="NCBI Taxonomy" id="71139"/>
    <lineage>
        <taxon>Eukaryota</taxon>
        <taxon>Viridiplantae</taxon>
        <taxon>Streptophyta</taxon>
        <taxon>Embryophyta</taxon>
        <taxon>Tracheophyta</taxon>
        <taxon>Spermatophyta</taxon>
        <taxon>Magnoliopsida</taxon>
        <taxon>eudicotyledons</taxon>
        <taxon>Gunneridae</taxon>
        <taxon>Pentapetalae</taxon>
        <taxon>rosids</taxon>
        <taxon>malvids</taxon>
        <taxon>Myrtales</taxon>
        <taxon>Myrtaceae</taxon>
        <taxon>Myrtoideae</taxon>
        <taxon>Eucalypteae</taxon>
        <taxon>Eucalyptus</taxon>
    </lineage>
</organism>
<feature type="transmembrane region" description="Helical" evidence="6">
    <location>
        <begin position="194"/>
        <end position="212"/>
    </location>
</feature>
<evidence type="ECO:0000256" key="3">
    <source>
        <dbReference type="ARBA" id="ARBA00022692"/>
    </source>
</evidence>
<evidence type="ECO:0000313" key="7">
    <source>
        <dbReference type="EMBL" id="KCW58572.1"/>
    </source>
</evidence>
<evidence type="ECO:0000256" key="1">
    <source>
        <dbReference type="ARBA" id="ARBA00004370"/>
    </source>
</evidence>
<sequence length="322" mass="36983">MKRVCRVDPSLQDLDKTLRDRAARVIRTLELGAEAQSPTFNPLGEMATGRLEMNPEAVKIILESKMNDKELVHLVLYYFNHCLQILDFYTSLRKCLRQACDNQFWIRHAIMHFEEERGENVGREKYVKTLQGLQKFKEADNPFTDEYSKLFKSVYKQKEEMLQKRVTNAIFVTAFVSTLNFSVIAVAIAAPPVVIALPTALVAPIGTVGKWCDSRWKNFRGELKGKKELIDLMNAGTRISINDLVTIRLLESKLKTEIELILHNADFALGEEEEEAVKLGMLEIKKMVEVVMKTIEDLSIQANKSSHEIQTAWKVIWQRIIR</sequence>
<feature type="transmembrane region" description="Helical" evidence="6">
    <location>
        <begin position="166"/>
        <end position="188"/>
    </location>
</feature>
<dbReference type="eggNOG" id="ENOG502QQBT">
    <property type="taxonomic scope" value="Eukaryota"/>
</dbReference>
<comment type="subcellular location">
    <subcellularLocation>
        <location evidence="1">Membrane</location>
    </subcellularLocation>
</comment>
<proteinExistence type="inferred from homology"/>
<dbReference type="STRING" id="71139.A0A059AX71"/>
<dbReference type="PANTHER" id="PTHR31113">
    <property type="entry name" value="UPF0496 PROTEIN 3-RELATED"/>
    <property type="match status" value="1"/>
</dbReference>
<name>A0A059AX71_EUCGR</name>
<dbReference type="AlphaFoldDB" id="A0A059AX71"/>
<evidence type="ECO:0000256" key="2">
    <source>
        <dbReference type="ARBA" id="ARBA00009074"/>
    </source>
</evidence>
<dbReference type="GO" id="GO:0016020">
    <property type="term" value="C:membrane"/>
    <property type="evidence" value="ECO:0007669"/>
    <property type="project" value="UniProtKB-SubCell"/>
</dbReference>
<dbReference type="InterPro" id="IPR007749">
    <property type="entry name" value="DUF677"/>
</dbReference>